<keyword evidence="4" id="KW-0004">4Fe-4S</keyword>
<dbReference type="InterPro" id="IPR052375">
    <property type="entry name" value="Complex_I_20kDa-like"/>
</dbReference>
<evidence type="ECO:0000313" key="9">
    <source>
        <dbReference type="EMBL" id="BCO28546.1"/>
    </source>
</evidence>
<dbReference type="Pfam" id="PF12838">
    <property type="entry name" value="Fer4_7"/>
    <property type="match status" value="1"/>
</dbReference>
<evidence type="ECO:0000313" key="10">
    <source>
        <dbReference type="Proteomes" id="UP000824366"/>
    </source>
</evidence>
<dbReference type="RefSeq" id="WP_223904489.1">
    <property type="nucleotide sequence ID" value="NZ_AP024238.1"/>
</dbReference>
<feature type="domain" description="4Fe-4S ferredoxin-type" evidence="8">
    <location>
        <begin position="29"/>
        <end position="59"/>
    </location>
</feature>
<dbReference type="EMBL" id="AP024238">
    <property type="protein sequence ID" value="BCO28546.1"/>
    <property type="molecule type" value="Genomic_DNA"/>
</dbReference>
<dbReference type="PANTHER" id="PTHR42989">
    <property type="entry name" value="HYDROGENASE-4 COMPONENT I"/>
    <property type="match status" value="1"/>
</dbReference>
<dbReference type="Pfam" id="PF01058">
    <property type="entry name" value="Oxidored_q6"/>
    <property type="match status" value="1"/>
</dbReference>
<evidence type="ECO:0000256" key="6">
    <source>
        <dbReference type="ARBA" id="ARBA00023004"/>
    </source>
</evidence>
<keyword evidence="10" id="KW-1185">Reference proteome</keyword>
<evidence type="ECO:0000256" key="3">
    <source>
        <dbReference type="ARBA" id="ARBA00010870"/>
    </source>
</evidence>
<dbReference type="SUPFAM" id="SSF54862">
    <property type="entry name" value="4Fe-4S ferredoxins"/>
    <property type="match status" value="1"/>
</dbReference>
<dbReference type="Gene3D" id="3.40.50.12280">
    <property type="match status" value="1"/>
</dbReference>
<comment type="cofactor">
    <cofactor evidence="1">
        <name>[4Fe-4S] cluster</name>
        <dbReference type="ChEBI" id="CHEBI:49883"/>
    </cofactor>
</comment>
<gene>
    <name evidence="9" type="ORF">MIZ03_3452</name>
</gene>
<dbReference type="Gene3D" id="3.30.70.20">
    <property type="match status" value="1"/>
</dbReference>
<comment type="similarity">
    <text evidence="2">Belongs to the complex I 20 kDa subunit family.</text>
</comment>
<keyword evidence="5" id="KW-0479">Metal-binding</keyword>
<dbReference type="PROSITE" id="PS00198">
    <property type="entry name" value="4FE4S_FER_1"/>
    <property type="match status" value="1"/>
</dbReference>
<protein>
    <submittedName>
        <fullName evidence="9">NAD(P)H-quinone oxidoreductase subunit K, chloroplastic</fullName>
    </submittedName>
</protein>
<dbReference type="InterPro" id="IPR006137">
    <property type="entry name" value="NADH_UbQ_OxRdtase-like_20kDa"/>
</dbReference>
<evidence type="ECO:0000256" key="7">
    <source>
        <dbReference type="ARBA" id="ARBA00023014"/>
    </source>
</evidence>
<accession>A0ABM7MQX4</accession>
<sequence length="253" mass="26861">MFQSLAVRKAQGTQFIRDLRAAQPGGFRGKPLISDQTCAPNCRLCQEVCPSNAIELKADHADAVAIDLGRCVLCGDCAPVCPSQKLSFNNDVKLSATTRQGLVVTAARPHIDPVVMSAELHQRFGRSLKLRSVSAGGCNGCEMEVNALSNVNFDLGRYGIDIVASPRHADGLVLTGPISRNMMAALQICWEAIPEPKLVIAVGACAISGGVFADSEAIGREFLDKYPPSLYVPGCPVHPLTFISGVMDLLGIA</sequence>
<evidence type="ECO:0000256" key="4">
    <source>
        <dbReference type="ARBA" id="ARBA00022485"/>
    </source>
</evidence>
<reference evidence="9 10" key="1">
    <citation type="journal article" date="2021" name="Microbiol. Spectr.">
        <title>A Single Bacterium Capable of Oxidation and Reduction of Iron at Circumneutral pH.</title>
        <authorList>
            <person name="Kato S."/>
            <person name="Ohkuma M."/>
        </authorList>
    </citation>
    <scope>NUCLEOTIDE SEQUENCE [LARGE SCALE GENOMIC DNA]</scope>
    <source>
        <strain evidence="9 10">MIZ03</strain>
    </source>
</reference>
<dbReference type="InterPro" id="IPR017896">
    <property type="entry name" value="4Fe4S_Fe-S-bd"/>
</dbReference>
<proteinExistence type="inferred from homology"/>
<dbReference type="SUPFAM" id="SSF56770">
    <property type="entry name" value="HydA/Nqo6-like"/>
    <property type="match status" value="1"/>
</dbReference>
<comment type="similarity">
    <text evidence="3">Belongs to the FrhG family.</text>
</comment>
<keyword evidence="6" id="KW-0408">Iron</keyword>
<evidence type="ECO:0000256" key="2">
    <source>
        <dbReference type="ARBA" id="ARBA00009173"/>
    </source>
</evidence>
<keyword evidence="7" id="KW-0411">Iron-sulfur</keyword>
<name>A0ABM7MQX4_9BURK</name>
<dbReference type="PROSITE" id="PS51379">
    <property type="entry name" value="4FE4S_FER_2"/>
    <property type="match status" value="2"/>
</dbReference>
<organism evidence="9 10">
    <name type="scientific">Rhodoferax lithotrophicus</name>
    <dbReference type="NCBI Taxonomy" id="2798804"/>
    <lineage>
        <taxon>Bacteria</taxon>
        <taxon>Pseudomonadati</taxon>
        <taxon>Pseudomonadota</taxon>
        <taxon>Betaproteobacteria</taxon>
        <taxon>Burkholderiales</taxon>
        <taxon>Comamonadaceae</taxon>
        <taxon>Rhodoferax</taxon>
    </lineage>
</organism>
<dbReference type="PANTHER" id="PTHR42989:SF1">
    <property type="entry name" value="FORMATE HYDROGENLYASE SUBUNIT 7-RELATED"/>
    <property type="match status" value="1"/>
</dbReference>
<feature type="domain" description="4Fe-4S ferredoxin-type" evidence="8">
    <location>
        <begin position="62"/>
        <end position="91"/>
    </location>
</feature>
<dbReference type="Proteomes" id="UP000824366">
    <property type="component" value="Chromosome"/>
</dbReference>
<dbReference type="InterPro" id="IPR017900">
    <property type="entry name" value="4Fe4S_Fe_S_CS"/>
</dbReference>
<evidence type="ECO:0000256" key="1">
    <source>
        <dbReference type="ARBA" id="ARBA00001966"/>
    </source>
</evidence>
<evidence type="ECO:0000256" key="5">
    <source>
        <dbReference type="ARBA" id="ARBA00022723"/>
    </source>
</evidence>
<evidence type="ECO:0000259" key="8">
    <source>
        <dbReference type="PROSITE" id="PS51379"/>
    </source>
</evidence>